<dbReference type="InterPro" id="IPR003838">
    <property type="entry name" value="ABC3_permease_C"/>
</dbReference>
<gene>
    <name evidence="10" type="ORF">HR08_05220</name>
</gene>
<dbReference type="PANTHER" id="PTHR30572:SF4">
    <property type="entry name" value="ABC TRANSPORTER PERMEASE YTRF"/>
    <property type="match status" value="1"/>
</dbReference>
<dbReference type="AlphaFoldDB" id="A0A099WVB3"/>
<dbReference type="PATRIC" id="fig|111105.18.peg.556"/>
<feature type="domain" description="MacB-like periplasmic core" evidence="9">
    <location>
        <begin position="21"/>
        <end position="215"/>
    </location>
</feature>
<protein>
    <submittedName>
        <fullName evidence="10">ABC transporter permease</fullName>
    </submittedName>
</protein>
<organism evidence="10 11">
    <name type="scientific">Porphyromonas gulae</name>
    <dbReference type="NCBI Taxonomy" id="111105"/>
    <lineage>
        <taxon>Bacteria</taxon>
        <taxon>Pseudomonadati</taxon>
        <taxon>Bacteroidota</taxon>
        <taxon>Bacteroidia</taxon>
        <taxon>Bacteroidales</taxon>
        <taxon>Porphyromonadaceae</taxon>
        <taxon>Porphyromonas</taxon>
    </lineage>
</organism>
<evidence type="ECO:0000256" key="6">
    <source>
        <dbReference type="ARBA" id="ARBA00038076"/>
    </source>
</evidence>
<dbReference type="RefSeq" id="WP_039418737.1">
    <property type="nucleotide sequence ID" value="NZ_JRAI01000048.1"/>
</dbReference>
<keyword evidence="4 7" id="KW-1133">Transmembrane helix</keyword>
<dbReference type="OrthoDB" id="9770036at2"/>
<evidence type="ECO:0000256" key="3">
    <source>
        <dbReference type="ARBA" id="ARBA00022692"/>
    </source>
</evidence>
<evidence type="ECO:0000256" key="7">
    <source>
        <dbReference type="SAM" id="Phobius"/>
    </source>
</evidence>
<dbReference type="Pfam" id="PF12704">
    <property type="entry name" value="MacB_PCD"/>
    <property type="match status" value="1"/>
</dbReference>
<dbReference type="InterPro" id="IPR050250">
    <property type="entry name" value="Macrolide_Exporter_MacB"/>
</dbReference>
<keyword evidence="2" id="KW-1003">Cell membrane</keyword>
<evidence type="ECO:0000259" key="8">
    <source>
        <dbReference type="Pfam" id="PF02687"/>
    </source>
</evidence>
<comment type="similarity">
    <text evidence="6">Belongs to the ABC-4 integral membrane protein family.</text>
</comment>
<accession>A0A099WVB3</accession>
<evidence type="ECO:0000313" key="10">
    <source>
        <dbReference type="EMBL" id="KGN85772.1"/>
    </source>
</evidence>
<dbReference type="Pfam" id="PF02687">
    <property type="entry name" value="FtsX"/>
    <property type="match status" value="1"/>
</dbReference>
<dbReference type="STRING" id="111105.HR09_01735"/>
<evidence type="ECO:0000256" key="2">
    <source>
        <dbReference type="ARBA" id="ARBA00022475"/>
    </source>
</evidence>
<keyword evidence="5 7" id="KW-0472">Membrane</keyword>
<evidence type="ECO:0000313" key="11">
    <source>
        <dbReference type="Proteomes" id="UP000030130"/>
    </source>
</evidence>
<comment type="subcellular location">
    <subcellularLocation>
        <location evidence="1">Cell membrane</location>
        <topology evidence="1">Multi-pass membrane protein</topology>
    </subcellularLocation>
</comment>
<dbReference type="PANTHER" id="PTHR30572">
    <property type="entry name" value="MEMBRANE COMPONENT OF TRANSPORTER-RELATED"/>
    <property type="match status" value="1"/>
</dbReference>
<dbReference type="GO" id="GO:0022857">
    <property type="term" value="F:transmembrane transporter activity"/>
    <property type="evidence" value="ECO:0007669"/>
    <property type="project" value="TreeGrafter"/>
</dbReference>
<feature type="transmembrane region" description="Helical" evidence="7">
    <location>
        <begin position="21"/>
        <end position="42"/>
    </location>
</feature>
<comment type="caution">
    <text evidence="10">The sequence shown here is derived from an EMBL/GenBank/DDBJ whole genome shotgun (WGS) entry which is preliminary data.</text>
</comment>
<feature type="transmembrane region" description="Helical" evidence="7">
    <location>
        <begin position="328"/>
        <end position="353"/>
    </location>
</feature>
<reference evidence="10 11" key="1">
    <citation type="submission" date="2014-08" db="EMBL/GenBank/DDBJ databases">
        <title>Porphyromonas gulae strain:COT-052_OH1451 Genome sequencing.</title>
        <authorList>
            <person name="Wallis C."/>
            <person name="Deusch O."/>
            <person name="O'Flynn C."/>
            <person name="Davis I."/>
            <person name="Jospin G."/>
            <person name="Darling A.E."/>
            <person name="Coil D.A."/>
            <person name="Alexiev A."/>
            <person name="Horsfall A."/>
            <person name="Kirkwood N."/>
            <person name="Harris S."/>
            <person name="Eisen J.A."/>
        </authorList>
    </citation>
    <scope>NUCLEOTIDE SEQUENCE [LARGE SCALE GENOMIC DNA]</scope>
    <source>
        <strain evidence="11">COT-052 OH1451</strain>
    </source>
</reference>
<evidence type="ECO:0000256" key="4">
    <source>
        <dbReference type="ARBA" id="ARBA00022989"/>
    </source>
</evidence>
<feature type="transmembrane region" description="Helical" evidence="7">
    <location>
        <begin position="388"/>
        <end position="407"/>
    </location>
</feature>
<dbReference type="Proteomes" id="UP000030130">
    <property type="component" value="Unassembled WGS sequence"/>
</dbReference>
<sequence length="424" mass="46692">MFDLDNLHELGATLRKNMLRTALTGFAVAWGVLLLVLLLSAGRGFQHGIRHNVEQFGMGTSAISFSTWRTGKEYGGYPKDRYIELTPADCDYLVKLNPDLIEGAAYYTNQWSYDVQYEDRTHSTPTKAVSGEYGNMVKTHLLQGRFLSTSDDAMKRKVIVLCEQTANVLFGEGVSPIGKYVNLSQIPFLVVGVCKGEQGQFSPNYIPFATYSGVFGKGFGLDCTLFMNCPTVRTEADVERLKVRLNRQLAFRKGYDPTDMEVPYVDAPVTDMKMMDKIFNGMDVFLWIIGLSTLVIGIIGVANIMQVTVNERQREIGIRKALGAKPRAIIHMILTEAVVVTLLSGLIGLVAGVGLMEFVSHWVQTTGVGSRQVEGITLTLFRDPSIDLSTALLALIVMVVSGAIAGYQPARKAVRIPAVEAMRN</sequence>
<dbReference type="eggNOG" id="COG0577">
    <property type="taxonomic scope" value="Bacteria"/>
</dbReference>
<evidence type="ECO:0000256" key="1">
    <source>
        <dbReference type="ARBA" id="ARBA00004651"/>
    </source>
</evidence>
<dbReference type="EMBL" id="JRAI01000048">
    <property type="protein sequence ID" value="KGN85772.1"/>
    <property type="molecule type" value="Genomic_DNA"/>
</dbReference>
<dbReference type="GeneID" id="57239664"/>
<proteinExistence type="inferred from homology"/>
<evidence type="ECO:0000256" key="5">
    <source>
        <dbReference type="ARBA" id="ARBA00023136"/>
    </source>
</evidence>
<name>A0A099WVB3_9PORP</name>
<evidence type="ECO:0000259" key="9">
    <source>
        <dbReference type="Pfam" id="PF12704"/>
    </source>
</evidence>
<feature type="domain" description="ABC3 transporter permease C-terminal" evidence="8">
    <location>
        <begin position="288"/>
        <end position="411"/>
    </location>
</feature>
<feature type="transmembrane region" description="Helical" evidence="7">
    <location>
        <begin position="284"/>
        <end position="307"/>
    </location>
</feature>
<dbReference type="GO" id="GO:0005886">
    <property type="term" value="C:plasma membrane"/>
    <property type="evidence" value="ECO:0007669"/>
    <property type="project" value="UniProtKB-SubCell"/>
</dbReference>
<dbReference type="InterPro" id="IPR025857">
    <property type="entry name" value="MacB_PCD"/>
</dbReference>
<keyword evidence="3 7" id="KW-0812">Transmembrane</keyword>